<evidence type="ECO:0000313" key="2">
    <source>
        <dbReference type="EMBL" id="EST48055.1"/>
    </source>
</evidence>
<proteinExistence type="predicted"/>
<keyword evidence="4" id="KW-1185">Reference proteome</keyword>
<gene>
    <name evidence="2" type="ORF">SS50377_11821</name>
    <name evidence="3" type="ORF">SS50377_27072</name>
</gene>
<feature type="compositionally biased region" description="Polar residues" evidence="1">
    <location>
        <begin position="506"/>
        <end position="517"/>
    </location>
</feature>
<evidence type="ECO:0000256" key="1">
    <source>
        <dbReference type="SAM" id="MobiDB-lite"/>
    </source>
</evidence>
<dbReference type="EMBL" id="AUWU02000007">
    <property type="protein sequence ID" value="KAH0570783.1"/>
    <property type="molecule type" value="Genomic_DNA"/>
</dbReference>
<feature type="region of interest" description="Disordered" evidence="1">
    <location>
        <begin position="477"/>
        <end position="527"/>
    </location>
</feature>
<dbReference type="AlphaFoldDB" id="V6LTX3"/>
<dbReference type="VEuPathDB" id="GiardiaDB:SS50377_27072"/>
<evidence type="ECO:0000313" key="3">
    <source>
        <dbReference type="EMBL" id="KAH0570783.1"/>
    </source>
</evidence>
<reference evidence="2 3" key="1">
    <citation type="journal article" date="2014" name="PLoS Genet.">
        <title>The Genome of Spironucleus salmonicida Highlights a Fish Pathogen Adapted to Fluctuating Environments.</title>
        <authorList>
            <person name="Xu F."/>
            <person name="Jerlstrom-Hultqvist J."/>
            <person name="Einarsson E."/>
            <person name="Astvaldsson A."/>
            <person name="Svard S.G."/>
            <person name="Andersson J.O."/>
        </authorList>
    </citation>
    <scope>NUCLEOTIDE SEQUENCE</scope>
    <source>
        <strain evidence="3">ATCC 50377</strain>
    </source>
</reference>
<evidence type="ECO:0000313" key="4">
    <source>
        <dbReference type="Proteomes" id="UP000018208"/>
    </source>
</evidence>
<organism evidence="2">
    <name type="scientific">Spironucleus salmonicida</name>
    <dbReference type="NCBI Taxonomy" id="348837"/>
    <lineage>
        <taxon>Eukaryota</taxon>
        <taxon>Metamonada</taxon>
        <taxon>Diplomonadida</taxon>
        <taxon>Hexamitidae</taxon>
        <taxon>Hexamitinae</taxon>
        <taxon>Spironucleus</taxon>
    </lineage>
</organism>
<dbReference type="EMBL" id="KI546008">
    <property type="protein sequence ID" value="EST48055.1"/>
    <property type="molecule type" value="Genomic_DNA"/>
</dbReference>
<dbReference type="OrthoDB" id="642895at2759"/>
<name>V6LTX3_9EUKA</name>
<accession>V6LTX3</accession>
<reference evidence="3" key="2">
    <citation type="submission" date="2020-12" db="EMBL/GenBank/DDBJ databases">
        <title>New Spironucleus salmonicida genome in near-complete chromosomes.</title>
        <authorList>
            <person name="Xu F."/>
            <person name="Kurt Z."/>
            <person name="Jimenez-Gonzalez A."/>
            <person name="Astvaldsson A."/>
            <person name="Andersson J.O."/>
            <person name="Svard S.G."/>
        </authorList>
    </citation>
    <scope>NUCLEOTIDE SEQUENCE</scope>
    <source>
        <strain evidence="3">ATCC 50377</strain>
    </source>
</reference>
<sequence>MQSLPDVVQTISDALSSANRIWHVIALPENDQISHTTQFFDNIVQLTQDFTSSQIRFEQILNEQIKDKTNLLNEVATALSADFQITATQKYAQLIQINKFQALFEEEFNQRTEKLTMLTQTLQLLLIDAEEQFVIETSLKLENLTLLESKINQLETLLKPKQLVLQNLQKELNYFVGMFQRKFQPDSFASRIIIQNLQQQGRVCQISELAIIIQEFKSELEVRIQDVKQQIQQLFRYQQILQNCSEFLVDSSVVEIGNRSNFLVLDGDYTDSFVQKLRLELSSVQEILYKNNDKIILGLIQMKTNLISTFHSNYVNYQTSGDIETLMGEIQEVQILQKLIQPIGESIQKYREYKAFKNELSTIQKDSSRFTSKSRDASKMRQREEILKKELVSNFPKAIADLKFKVDQLKIRIQELGIKINASEIFGVDYTAELGQVLQQNDKAFTLRYEKFYQFYSKNSTISARKVNNLSATNYIKTPNIQRTPGRGTPGKATPGRTTPGKAGLSKTTTLSSSRVASSRIGKISFQ</sequence>
<dbReference type="Proteomes" id="UP000018208">
    <property type="component" value="Unassembled WGS sequence"/>
</dbReference>
<protein>
    <submittedName>
        <fullName evidence="3">Microtubule associated protein</fullName>
    </submittedName>
</protein>